<dbReference type="CDD" id="cd12148">
    <property type="entry name" value="fungal_TF_MHR"/>
    <property type="match status" value="1"/>
</dbReference>
<dbReference type="InterPro" id="IPR050613">
    <property type="entry name" value="Sec_Metabolite_Reg"/>
</dbReference>
<comment type="subcellular location">
    <subcellularLocation>
        <location evidence="1">Nucleus</location>
    </subcellularLocation>
</comment>
<evidence type="ECO:0000256" key="1">
    <source>
        <dbReference type="ARBA" id="ARBA00004123"/>
    </source>
</evidence>
<comment type="caution">
    <text evidence="3">The sequence shown here is derived from an EMBL/GenBank/DDBJ whole genome shotgun (WGS) entry which is preliminary data.</text>
</comment>
<evidence type="ECO:0000256" key="2">
    <source>
        <dbReference type="ARBA" id="ARBA00023242"/>
    </source>
</evidence>
<protein>
    <recommendedName>
        <fullName evidence="5">Transcription factor domain-containing protein</fullName>
    </recommendedName>
</protein>
<proteinExistence type="predicted"/>
<dbReference type="PANTHER" id="PTHR31001">
    <property type="entry name" value="UNCHARACTERIZED TRANSCRIPTIONAL REGULATORY PROTEIN"/>
    <property type="match status" value="1"/>
</dbReference>
<accession>A0AA38X365</accession>
<organism evidence="3 4">
    <name type="scientific">Cladophialophora chaetospira</name>
    <dbReference type="NCBI Taxonomy" id="386627"/>
    <lineage>
        <taxon>Eukaryota</taxon>
        <taxon>Fungi</taxon>
        <taxon>Dikarya</taxon>
        <taxon>Ascomycota</taxon>
        <taxon>Pezizomycotina</taxon>
        <taxon>Eurotiomycetes</taxon>
        <taxon>Chaetothyriomycetidae</taxon>
        <taxon>Chaetothyriales</taxon>
        <taxon>Herpotrichiellaceae</taxon>
        <taxon>Cladophialophora</taxon>
    </lineage>
</organism>
<dbReference type="EMBL" id="JAPDRK010000015">
    <property type="protein sequence ID" value="KAJ9605988.1"/>
    <property type="molecule type" value="Genomic_DNA"/>
</dbReference>
<dbReference type="PANTHER" id="PTHR31001:SF85">
    <property type="entry name" value="ZN(II)2CYS6 TRANSCRIPTION FACTOR (EUROFUNG)"/>
    <property type="match status" value="1"/>
</dbReference>
<evidence type="ECO:0000313" key="3">
    <source>
        <dbReference type="EMBL" id="KAJ9605988.1"/>
    </source>
</evidence>
<keyword evidence="2" id="KW-0539">Nucleus</keyword>
<sequence>MPAKPATPAQPSTRLLQALVLNAISLFRRNDARSVTFIEAFELALGVFGRVGIEASDTEASSAHDREVRRRCWWTLRKLNDQLILATGSERGELASISDVAVPLNINDIDLTLAMDEMPTARTGSTAMSFYLVNLKAIQLTAALKLLGGAGHPSKSIRSVQLRRRSLVENAVGEIEREFLRHCDTSRPLDWFLMLTTKAILNPIEIMMLDEGMEQPKCTGAVTQDSKEDQKFLLRLDVVECWHLLKSNENLKSWRWFLDTLAQAFTVGDLQADLVKHPESAYSDRAYELIKLISHG</sequence>
<evidence type="ECO:0000313" key="4">
    <source>
        <dbReference type="Proteomes" id="UP001172673"/>
    </source>
</evidence>
<keyword evidence="4" id="KW-1185">Reference proteome</keyword>
<dbReference type="Proteomes" id="UP001172673">
    <property type="component" value="Unassembled WGS sequence"/>
</dbReference>
<dbReference type="GO" id="GO:0005634">
    <property type="term" value="C:nucleus"/>
    <property type="evidence" value="ECO:0007669"/>
    <property type="project" value="UniProtKB-SubCell"/>
</dbReference>
<evidence type="ECO:0008006" key="5">
    <source>
        <dbReference type="Google" id="ProtNLM"/>
    </source>
</evidence>
<gene>
    <name evidence="3" type="ORF">H2200_009837</name>
</gene>
<dbReference type="AlphaFoldDB" id="A0AA38X365"/>
<name>A0AA38X365_9EURO</name>
<reference evidence="3" key="1">
    <citation type="submission" date="2022-10" db="EMBL/GenBank/DDBJ databases">
        <title>Culturing micro-colonial fungi from biological soil crusts in the Mojave desert and describing Neophaeococcomyces mojavensis, and introducing the new genera and species Taxawa tesnikishii.</title>
        <authorList>
            <person name="Kurbessoian T."/>
            <person name="Stajich J.E."/>
        </authorList>
    </citation>
    <scope>NUCLEOTIDE SEQUENCE</scope>
    <source>
        <strain evidence="3">TK_41</strain>
    </source>
</reference>